<dbReference type="Proteomes" id="UP000249287">
    <property type="component" value="Segment"/>
</dbReference>
<feature type="region of interest" description="Disordered" evidence="1">
    <location>
        <begin position="246"/>
        <end position="297"/>
    </location>
</feature>
<evidence type="ECO:0000313" key="3">
    <source>
        <dbReference type="EMBL" id="AVK75611.1"/>
    </source>
</evidence>
<organism evidence="3">
    <name type="scientific">Pandoravirus neocaledonia</name>
    <dbReference type="NCBI Taxonomy" id="2107708"/>
    <lineage>
        <taxon>Viruses</taxon>
        <taxon>Pandoravirus</taxon>
    </lineage>
</organism>
<name>A0A2U7UAY0_9VIRU</name>
<protein>
    <recommendedName>
        <fullName evidence="4">Transmembrane protein</fullName>
    </recommendedName>
</protein>
<sequence>MRPAFFPFFESRSLRPPVLFFGCAIGQYAIAMAALCLSWGRCAYILWRRPCASRQKGKKKEKKEGANRQTDTPAEARKTTWPRKKERPQKIFLKAAARRLKNKKETTHTQNEDPSLASRVDAPGSCTCIQSRPLARRQLNKKRKKTNRHDQILHDPWPRLFFLSRVRATAGGRKKHKKIEAHEATPSSTRDAHEAEKYIIHKIENPFFLTTANSLLSPFFCLLGSSLLGLFFSFITSSLALCDKSARPREKKSWPSRHRLTTKRPPKKEPMGKTTPKRDKKKRRQSAVATTPLPLRG</sequence>
<feature type="compositionally biased region" description="Basic residues" evidence="1">
    <location>
        <begin position="254"/>
        <end position="266"/>
    </location>
</feature>
<feature type="region of interest" description="Disordered" evidence="1">
    <location>
        <begin position="55"/>
        <end position="88"/>
    </location>
</feature>
<evidence type="ECO:0000256" key="2">
    <source>
        <dbReference type="SAM" id="Phobius"/>
    </source>
</evidence>
<dbReference type="EMBL" id="MG011690">
    <property type="protein sequence ID" value="AVK75611.1"/>
    <property type="molecule type" value="Genomic_DNA"/>
</dbReference>
<keyword evidence="2" id="KW-0812">Transmembrane</keyword>
<reference evidence="3" key="1">
    <citation type="journal article" date="2018" name="Nat. Commun.">
        <title>Diversity and evolution of the emerging Pandoraviridae family.</title>
        <authorList>
            <person name="Legendre M."/>
            <person name="Fabre E."/>
            <person name="Poirot O."/>
            <person name="Jeudy S."/>
            <person name="Lartigue A."/>
            <person name="Alempic J.M."/>
            <person name="Beucher L."/>
            <person name="Philippe N."/>
            <person name="Bertaux L."/>
            <person name="Christo-Foroux E."/>
            <person name="Labadie K."/>
            <person name="Coute Y."/>
            <person name="Abergel C."/>
            <person name="Claverie J.M."/>
        </authorList>
    </citation>
    <scope>NUCLEOTIDE SEQUENCE [LARGE SCALE GENOMIC DNA]</scope>
    <source>
        <strain evidence="3">Neocaledonia</strain>
    </source>
</reference>
<feature type="transmembrane region" description="Helical" evidence="2">
    <location>
        <begin position="18"/>
        <end position="40"/>
    </location>
</feature>
<accession>A0A2U7UAY0</accession>
<proteinExistence type="predicted"/>
<gene>
    <name evidence="3" type="ORF">pneo_cds_4</name>
</gene>
<evidence type="ECO:0000256" key="1">
    <source>
        <dbReference type="SAM" id="MobiDB-lite"/>
    </source>
</evidence>
<feature type="transmembrane region" description="Helical" evidence="2">
    <location>
        <begin position="215"/>
        <end position="242"/>
    </location>
</feature>
<evidence type="ECO:0008006" key="4">
    <source>
        <dbReference type="Google" id="ProtNLM"/>
    </source>
</evidence>
<keyword evidence="2" id="KW-1133">Transmembrane helix</keyword>
<keyword evidence="2" id="KW-0472">Membrane</keyword>
<dbReference type="RefSeq" id="YP_009481614.1">
    <property type="nucleotide sequence ID" value="NC_037666.1"/>
</dbReference>
<dbReference type="GeneID" id="36842324"/>
<dbReference type="KEGG" id="vg:36842324"/>